<evidence type="ECO:0000259" key="6">
    <source>
        <dbReference type="Pfam" id="PF13844"/>
    </source>
</evidence>
<keyword evidence="2" id="KW-0328">Glycosyltransferase</keyword>
<evidence type="ECO:0000256" key="4">
    <source>
        <dbReference type="ARBA" id="ARBA00022737"/>
    </source>
</evidence>
<dbReference type="EMBL" id="ABVL01000019">
    <property type="protein sequence ID" value="EDY17443.1"/>
    <property type="molecule type" value="Genomic_DNA"/>
</dbReference>
<sequence>MLKIWVRVLQNVPGSRLLLLRGGGNYAERTRQFFERYGIDAGRVEFLGVRARGEYLKNYHRVDMVLDTFPYNGHTTNLDALWMGVPVVSLAGETAVSRGGLSQLNNLGLTELVAHSEDAYLEIATRLAGDLSRLAELRATLRSRMEASVLMDPTHFTHQIEEAYRAMWRQWCVESTAS</sequence>
<dbReference type="GO" id="GO:0016757">
    <property type="term" value="F:glycosyltransferase activity"/>
    <property type="evidence" value="ECO:0007669"/>
    <property type="project" value="UniProtKB-KW"/>
</dbReference>
<dbReference type="InterPro" id="IPR051939">
    <property type="entry name" value="Glycosyltr_41/O-GlcNAc_trsf"/>
</dbReference>
<evidence type="ECO:0000313" key="8">
    <source>
        <dbReference type="Proteomes" id="UP000005824"/>
    </source>
</evidence>
<dbReference type="PANTHER" id="PTHR44835:SF1">
    <property type="entry name" value="PROTEIN O-GLCNAC TRANSFERASE"/>
    <property type="match status" value="1"/>
</dbReference>
<dbReference type="PANTHER" id="PTHR44835">
    <property type="entry name" value="UDP-N-ACETYLGLUCOSAMINE--PEPTIDE N-ACETYLGLUCOSAMINYLTRANSFERASE SPINDLY-RELATED"/>
    <property type="match status" value="1"/>
</dbReference>
<gene>
    <name evidence="7" type="ORF">CfE428DRAFT_4960</name>
</gene>
<dbReference type="Pfam" id="PF13844">
    <property type="entry name" value="Glyco_transf_41"/>
    <property type="match status" value="1"/>
</dbReference>
<name>B4D7S0_9BACT</name>
<feature type="domain" description="O-GlcNAc transferase C-terminal" evidence="6">
    <location>
        <begin position="2"/>
        <end position="159"/>
    </location>
</feature>
<evidence type="ECO:0000256" key="3">
    <source>
        <dbReference type="ARBA" id="ARBA00022679"/>
    </source>
</evidence>
<accession>B4D7S0</accession>
<protein>
    <submittedName>
        <fullName evidence="7">TPR domain protein</fullName>
    </submittedName>
</protein>
<dbReference type="InterPro" id="IPR029489">
    <property type="entry name" value="OGT/SEC/SPY_C"/>
</dbReference>
<organism evidence="7 8">
    <name type="scientific">Chthoniobacter flavus Ellin428</name>
    <dbReference type="NCBI Taxonomy" id="497964"/>
    <lineage>
        <taxon>Bacteria</taxon>
        <taxon>Pseudomonadati</taxon>
        <taxon>Verrucomicrobiota</taxon>
        <taxon>Spartobacteria</taxon>
        <taxon>Chthoniobacterales</taxon>
        <taxon>Chthoniobacteraceae</taxon>
        <taxon>Chthoniobacter</taxon>
    </lineage>
</organism>
<dbReference type="InParanoid" id="B4D7S0"/>
<keyword evidence="3" id="KW-0808">Transferase</keyword>
<keyword evidence="4" id="KW-0677">Repeat</keyword>
<keyword evidence="8" id="KW-1185">Reference proteome</keyword>
<reference evidence="7 8" key="1">
    <citation type="journal article" date="2011" name="J. Bacteriol.">
        <title>Genome sequence of Chthoniobacter flavus Ellin428, an aerobic heterotrophic soil bacterium.</title>
        <authorList>
            <person name="Kant R."/>
            <person name="van Passel M.W."/>
            <person name="Palva A."/>
            <person name="Lucas S."/>
            <person name="Lapidus A."/>
            <person name="Glavina Del Rio T."/>
            <person name="Dalin E."/>
            <person name="Tice H."/>
            <person name="Bruce D."/>
            <person name="Goodwin L."/>
            <person name="Pitluck S."/>
            <person name="Larimer F.W."/>
            <person name="Land M.L."/>
            <person name="Hauser L."/>
            <person name="Sangwan P."/>
            <person name="de Vos W.M."/>
            <person name="Janssen P.H."/>
            <person name="Smidt H."/>
        </authorList>
    </citation>
    <scope>NUCLEOTIDE SEQUENCE [LARGE SCALE GENOMIC DNA]</scope>
    <source>
        <strain evidence="7 8">Ellin428</strain>
    </source>
</reference>
<dbReference type="Proteomes" id="UP000005824">
    <property type="component" value="Unassembled WGS sequence"/>
</dbReference>
<evidence type="ECO:0000256" key="5">
    <source>
        <dbReference type="ARBA" id="ARBA00022803"/>
    </source>
</evidence>
<comment type="caution">
    <text evidence="7">The sequence shown here is derived from an EMBL/GenBank/DDBJ whole genome shotgun (WGS) entry which is preliminary data.</text>
</comment>
<dbReference type="eggNOG" id="COG3914">
    <property type="taxonomic scope" value="Bacteria"/>
</dbReference>
<keyword evidence="5" id="KW-0802">TPR repeat</keyword>
<dbReference type="Gene3D" id="3.40.50.2000">
    <property type="entry name" value="Glycogen Phosphorylase B"/>
    <property type="match status" value="1"/>
</dbReference>
<dbReference type="STRING" id="497964.CfE428DRAFT_4960"/>
<dbReference type="AlphaFoldDB" id="B4D7S0"/>
<evidence type="ECO:0000256" key="2">
    <source>
        <dbReference type="ARBA" id="ARBA00022676"/>
    </source>
</evidence>
<evidence type="ECO:0000313" key="7">
    <source>
        <dbReference type="EMBL" id="EDY17443.1"/>
    </source>
</evidence>
<dbReference type="SUPFAM" id="SSF53756">
    <property type="entry name" value="UDP-Glycosyltransferase/glycogen phosphorylase"/>
    <property type="match status" value="1"/>
</dbReference>
<proteinExistence type="predicted"/>
<evidence type="ECO:0000256" key="1">
    <source>
        <dbReference type="ARBA" id="ARBA00004922"/>
    </source>
</evidence>
<comment type="pathway">
    <text evidence="1">Protein modification; protein glycosylation.</text>
</comment>